<evidence type="ECO:0000313" key="2">
    <source>
        <dbReference type="Proteomes" id="UP001244341"/>
    </source>
</evidence>
<keyword evidence="2" id="KW-1185">Reference proteome</keyword>
<dbReference type="EMBL" id="CP126208">
    <property type="protein sequence ID" value="WIA08478.1"/>
    <property type="molecule type" value="Genomic_DNA"/>
</dbReference>
<proteinExistence type="predicted"/>
<dbReference type="Proteomes" id="UP001244341">
    <property type="component" value="Chromosome 1b"/>
</dbReference>
<sequence>MPQQQGAGSLRHALQLGADTFKGVTAGSSASGLRSAFYGKTMGEVELQRDLLNVQSPISGSTLTAVNSQQHGIVRDPITGTPLRLSCGHAEIVTPVMRQEQVHARNFYLRSDADITIATLRKTNKVSRYTNEKIGTAGQPTGLDRALQDTLAGGKLRCSKAKALGSEQQ</sequence>
<protein>
    <submittedName>
        <fullName evidence="1">Uncharacterized protein</fullName>
    </submittedName>
</protein>
<gene>
    <name evidence="1" type="ORF">OEZ85_007914</name>
</gene>
<organism evidence="1 2">
    <name type="scientific">Tetradesmus obliquus</name>
    <name type="common">Green alga</name>
    <name type="synonym">Acutodesmus obliquus</name>
    <dbReference type="NCBI Taxonomy" id="3088"/>
    <lineage>
        <taxon>Eukaryota</taxon>
        <taxon>Viridiplantae</taxon>
        <taxon>Chlorophyta</taxon>
        <taxon>core chlorophytes</taxon>
        <taxon>Chlorophyceae</taxon>
        <taxon>CS clade</taxon>
        <taxon>Sphaeropleales</taxon>
        <taxon>Scenedesmaceae</taxon>
        <taxon>Tetradesmus</taxon>
    </lineage>
</organism>
<accession>A0ABY8TLW9</accession>
<evidence type="ECO:0000313" key="1">
    <source>
        <dbReference type="EMBL" id="WIA08478.1"/>
    </source>
</evidence>
<name>A0ABY8TLW9_TETOB</name>
<reference evidence="1 2" key="1">
    <citation type="submission" date="2023-05" db="EMBL/GenBank/DDBJ databases">
        <title>A 100% complete, gapless, phased diploid assembly of the Scenedesmus obliquus UTEX 3031 genome.</title>
        <authorList>
            <person name="Biondi T.C."/>
            <person name="Hanschen E.R."/>
            <person name="Kwon T."/>
            <person name="Eng W."/>
            <person name="Kruse C.P.S."/>
            <person name="Koehler S.I."/>
            <person name="Kunde Y."/>
            <person name="Gleasner C.D."/>
            <person name="You Mak K.T."/>
            <person name="Polle J."/>
            <person name="Hovde B.T."/>
            <person name="Starkenburg S.R."/>
        </authorList>
    </citation>
    <scope>NUCLEOTIDE SEQUENCE [LARGE SCALE GENOMIC DNA]</scope>
    <source>
        <strain evidence="1 2">DOE0152z</strain>
    </source>
</reference>